<dbReference type="PANTHER" id="PTHR45728:SF3">
    <property type="entry name" value="ACETYL-COA CARBOXYLASE"/>
    <property type="match status" value="1"/>
</dbReference>
<feature type="compositionally biased region" description="Polar residues" evidence="15">
    <location>
        <begin position="1220"/>
        <end position="1229"/>
    </location>
</feature>
<dbReference type="Gene3D" id="3.90.226.10">
    <property type="entry name" value="2-enoyl-CoA Hydratase, Chain A, domain 1"/>
    <property type="match status" value="2"/>
</dbReference>
<dbReference type="PROSITE" id="PS50968">
    <property type="entry name" value="BIOTINYL_LIPOYL"/>
    <property type="match status" value="1"/>
</dbReference>
<evidence type="ECO:0000256" key="3">
    <source>
        <dbReference type="ARBA" id="ARBA00022516"/>
    </source>
</evidence>
<protein>
    <submittedName>
        <fullName evidence="21">Acetyl-coa carboxylase</fullName>
    </submittedName>
</protein>
<dbReference type="InterPro" id="IPR049074">
    <property type="entry name" value="ACCA_BT"/>
</dbReference>
<feature type="domain" description="Lipoyl-binding" evidence="16">
    <location>
        <begin position="696"/>
        <end position="770"/>
    </location>
</feature>
<comment type="catalytic activity">
    <reaction evidence="12">
        <text>hydrogencarbonate + acetyl-CoA + ATP = malonyl-CoA + ADP + phosphate + H(+)</text>
        <dbReference type="Rhea" id="RHEA:11308"/>
        <dbReference type="ChEBI" id="CHEBI:15378"/>
        <dbReference type="ChEBI" id="CHEBI:17544"/>
        <dbReference type="ChEBI" id="CHEBI:30616"/>
        <dbReference type="ChEBI" id="CHEBI:43474"/>
        <dbReference type="ChEBI" id="CHEBI:57288"/>
        <dbReference type="ChEBI" id="CHEBI:57384"/>
        <dbReference type="ChEBI" id="CHEBI:456216"/>
        <dbReference type="EC" id="6.4.1.2"/>
    </reaction>
</comment>
<dbReference type="PROSITE" id="PS00866">
    <property type="entry name" value="CPSASE_1"/>
    <property type="match status" value="1"/>
</dbReference>
<reference evidence="21 22" key="1">
    <citation type="submission" date="2023-11" db="EMBL/GenBank/DDBJ databases">
        <title>An acidophilic fungus is an integral part of prey digestion in a carnivorous sundew plant.</title>
        <authorList>
            <person name="Tsai I.J."/>
        </authorList>
    </citation>
    <scope>NUCLEOTIDE SEQUENCE [LARGE SCALE GENOMIC DNA]</scope>
    <source>
        <strain evidence="21">169a</strain>
    </source>
</reference>
<dbReference type="SUPFAM" id="SSF56059">
    <property type="entry name" value="Glutathione synthetase ATP-binding domain-like"/>
    <property type="match status" value="1"/>
</dbReference>
<dbReference type="SUPFAM" id="SSF51230">
    <property type="entry name" value="Single hybrid motif"/>
    <property type="match status" value="1"/>
</dbReference>
<dbReference type="GO" id="GO:0003989">
    <property type="term" value="F:acetyl-CoA carboxylase activity"/>
    <property type="evidence" value="ECO:0007669"/>
    <property type="project" value="UniProtKB-EC"/>
</dbReference>
<evidence type="ECO:0000259" key="18">
    <source>
        <dbReference type="PROSITE" id="PS50979"/>
    </source>
</evidence>
<name>A0AAQ3MD21_9PEZI</name>
<dbReference type="InterPro" id="IPR011762">
    <property type="entry name" value="COA_CT_N"/>
</dbReference>
<dbReference type="InterPro" id="IPR011764">
    <property type="entry name" value="Biotin_carboxylation_dom"/>
</dbReference>
<comment type="pathway">
    <text evidence="2">Lipid metabolism; malonyl-CoA biosynthesis; malonyl-CoA from acetyl-CoA: step 1/1.</text>
</comment>
<dbReference type="PANTHER" id="PTHR45728">
    <property type="entry name" value="ACETYL-COA CARBOXYLASE, ISOFORM A"/>
    <property type="match status" value="1"/>
</dbReference>
<keyword evidence="10" id="KW-0092">Biotin</keyword>
<dbReference type="InterPro" id="IPR000089">
    <property type="entry name" value="Biotin_lipoyl"/>
</dbReference>
<dbReference type="PROSITE" id="PS50975">
    <property type="entry name" value="ATP_GRASP"/>
    <property type="match status" value="1"/>
</dbReference>
<dbReference type="Pfam" id="PF01039">
    <property type="entry name" value="Carboxyl_trans"/>
    <property type="match status" value="1"/>
</dbReference>
<dbReference type="InterPro" id="IPR001882">
    <property type="entry name" value="Biotin_BS"/>
</dbReference>
<accession>A0AAQ3MD21</accession>
<keyword evidence="22" id="KW-1185">Reference proteome</keyword>
<dbReference type="FunFam" id="2.40.50.100:FF:000005">
    <property type="entry name" value="Acetyl-CoA carboxylase 1"/>
    <property type="match status" value="1"/>
</dbReference>
<evidence type="ECO:0000259" key="17">
    <source>
        <dbReference type="PROSITE" id="PS50975"/>
    </source>
</evidence>
<evidence type="ECO:0000256" key="5">
    <source>
        <dbReference type="ARBA" id="ARBA00022741"/>
    </source>
</evidence>
<dbReference type="SMART" id="SM00878">
    <property type="entry name" value="Biotin_carb_C"/>
    <property type="match status" value="1"/>
</dbReference>
<gene>
    <name evidence="21" type="ORF">R9X50_00613400</name>
</gene>
<comment type="catalytic activity">
    <reaction evidence="13">
        <text>N(6)-biotinyl-L-lysyl-[protein] + hydrogencarbonate + ATP = N(6)-carboxybiotinyl-L-lysyl-[protein] + ADP + phosphate + H(+)</text>
        <dbReference type="Rhea" id="RHEA:13501"/>
        <dbReference type="Rhea" id="RHEA-COMP:10505"/>
        <dbReference type="Rhea" id="RHEA-COMP:10506"/>
        <dbReference type="ChEBI" id="CHEBI:15378"/>
        <dbReference type="ChEBI" id="CHEBI:17544"/>
        <dbReference type="ChEBI" id="CHEBI:30616"/>
        <dbReference type="ChEBI" id="CHEBI:43474"/>
        <dbReference type="ChEBI" id="CHEBI:83144"/>
        <dbReference type="ChEBI" id="CHEBI:83145"/>
        <dbReference type="ChEBI" id="CHEBI:456216"/>
        <dbReference type="EC" id="6.3.4.14"/>
    </reaction>
</comment>
<dbReference type="PROSITE" id="PS50980">
    <property type="entry name" value="COA_CT_NTER"/>
    <property type="match status" value="1"/>
</dbReference>
<dbReference type="PROSITE" id="PS00188">
    <property type="entry name" value="BIOTIN"/>
    <property type="match status" value="1"/>
</dbReference>
<dbReference type="InterPro" id="IPR011763">
    <property type="entry name" value="COA_CT_C"/>
</dbReference>
<dbReference type="InterPro" id="IPR029045">
    <property type="entry name" value="ClpP/crotonase-like_dom_sf"/>
</dbReference>
<keyword evidence="8" id="KW-0443">Lipid metabolism</keyword>
<feature type="region of interest" description="Disordered" evidence="15">
    <location>
        <begin position="1220"/>
        <end position="1248"/>
    </location>
</feature>
<dbReference type="Gene3D" id="3.30.470.20">
    <property type="entry name" value="ATP-grasp fold, B domain"/>
    <property type="match status" value="1"/>
</dbReference>
<dbReference type="Pfam" id="PF08326">
    <property type="entry name" value="ACC_central"/>
    <property type="match status" value="1"/>
</dbReference>
<dbReference type="InterPro" id="IPR016185">
    <property type="entry name" value="PreATP-grasp_dom_sf"/>
</dbReference>
<feature type="domain" description="ATP-grasp" evidence="17">
    <location>
        <begin position="218"/>
        <end position="410"/>
    </location>
</feature>
<dbReference type="Pfam" id="PF02786">
    <property type="entry name" value="CPSase_L_D2"/>
    <property type="match status" value="1"/>
</dbReference>
<feature type="domain" description="CoA carboxyltransferase C-terminal" evidence="20">
    <location>
        <begin position="1866"/>
        <end position="2181"/>
    </location>
</feature>
<dbReference type="InterPro" id="IPR005481">
    <property type="entry name" value="BC-like_N"/>
</dbReference>
<dbReference type="SUPFAM" id="SSF52096">
    <property type="entry name" value="ClpP/crotonase"/>
    <property type="match status" value="2"/>
</dbReference>
<dbReference type="InterPro" id="IPR011761">
    <property type="entry name" value="ATP-grasp"/>
</dbReference>
<dbReference type="InterPro" id="IPR005482">
    <property type="entry name" value="Biotin_COase_C"/>
</dbReference>
<dbReference type="Proteomes" id="UP001303373">
    <property type="component" value="Chromosome 10"/>
</dbReference>
<keyword evidence="6" id="KW-0276">Fatty acid metabolism</keyword>
<dbReference type="EMBL" id="CP138589">
    <property type="protein sequence ID" value="WPH03257.1"/>
    <property type="molecule type" value="Genomic_DNA"/>
</dbReference>
<dbReference type="InterPro" id="IPR011053">
    <property type="entry name" value="Single_hybrid_motif"/>
</dbReference>
<sequence length="2277" mass="253002">MADAVAGAAKRVNGTAKAVVPANSYAAKFNIAPHFIGGQGIEKAPPSVVKDFVLANGGHTVITNVLIANNGIAAVKEIRSVRKWAYETFGDERAIQFTVMATPEDLGANADYIRMADQYVEVPGGTNNNNYANVELIVDIAERMNVQAVWAGWGHASENPKLPESLAASPKKIVFIGPPGSAMRSLGDKISSTIVAQHAGVPCIPWSGTGVDQVEVDSNNIVTVADDVYAKGCVTSVAEGLAAAKKIGFPVMVKASEGGGGKGIRKVDNEADFEALYKAAASEIPGSPIFIMQLAGSARHLEVQLLADQYGHNISIFGRDCSVQRRHQKIIEEAPVTIASQKTFQKMEKAAVSLGKLVGYVSAGTVEYLYSHADDKFYFLELNPRLQVEHPTTEMVSGVNLPAAQLQVAMGLPLHRIRDIRLLYGADPHTSTEIDFNFEKEGSSLQQRRPLPKGHCTACRITSEDPSEGFKPSGGTMHELNFRSSSNVWGYFSVSAASSIHNFSDSQFGHIFAYGENRQASRKHMVVALKELSIRGDFRTTVEYLIKLLETPAFEDNTITTGWLDELISKRLTSERPDPMIAVTCGAVTKAHIASEECTAEYTKGLAKGQTPSKDILKTVFPVEFIYEGTKYKFTATRSSVDSYTLFINGSKALIGIRALSDGGLLILLGGRSHSIYWKEEVGALRLSVDGKTCLLEQENDPTQLRTPSPGKLVKFTVENGEHIKKGQAFAEVEVMKMYMPLIAQEDGIVNLIKQPGATLNAGDIIGILALDDPTKVKSATPFLGKLPDLGTPVVLGNKPPQRFAHAFGTLTHILQGYDNQSIMQQTLTELIAVLRDPELPYGEWNAQASALHSRMPQKLDAQFEQIVERAHSRQSEFPAKQLKKTFDRFLADNVSAGDSDLLRSGMAPLLDIIVKYDEGLKAREFKVFVDLLDQYYAVESIFSARQSRDEEVILALREANKDKVSSVVQTVLSHTRVSAKNNLILAILHAYRPNQPGVGDVAKFFRPSLQKLAELEGRPTSKIALKARELMIQCAMPSLEERSSQMEHILRSAVLESRYGESGWEHREPNFDVIKEVVDSKYTVFDVLPNFFVHPDPWVSLAALEVYTRRAYRAYQLKSIDYIVDNDTPYVLSWDFALRKVGESEFGLPVSSSHPSTPGTPAEGMTRIHSISDMTYLSRQTTGNGEPVRKGAVVPVSFIDEADEYLMKALETFPLVGTKSTPTKQGSTLMADLSKRRAPPSKPESDDELTAVCNVAVRDAESLDDKEILQRLIPIVNEHKDELLARRVRRLTFICGHKDGTYPGYYTFRGPTYEEDTSIRHIEPALAFQLELGRLSKFNIKPVFTENRNIHMYEAYGKNAETDKRYFTRAIVRPGRLREDIPTAEYMISEADRLMTDILDAMEIVGNNNSDMNHIFINFSAVYPLRPKEVEEALGGFLDRFGRRAWRLRVTGAEIRIPCMDENGNPYPLRVIINNTSGYIINVELYEERKSDKGSEWLFHSIGGTTKIGSMHLRPVATPYETKGALQPKRYKAHIMGTQYVYDFPELFRQAIENSWTSIVAQHPALSEKQPVQGECIEYSELVLDDTDNLAEVNREPGTNGIGMVGWIVTAKTPEYPRGRRFIIIANDITFKIGSFGPQEDKFFHKCSQLARKLGIPRIYLSANSGARIGMAEELIPHFSVAWKDPARPEAGFEYLYLTPEKKARFEDGKLKHVITKEVTVNGELRHVLTTIIGAEEGLGVECLKGSGLIAGETSRAYEDIFTITLVTCRSVGIGAYLVRLGQRAIQIEGQPIILTGAPAINKLLGREVYTSNLQLGGTQIMYKNGVSHMTANDDFEGVSKIVSWMSFVPDKKGNPVPISPSADTWDRDVTFFPPQKAPYDVRHLIAGQQTDDGFLTGLFDKNSFEEALGGWARTVVVGRARLGGIPIGVIGVETRAVENSSPADPANPDSIEQITNEAGGVWYPNSAYKTAQAIRDFNNGEQLPLMILANWRGFSGGQRDMYNEVLKYGSYIVDALVKYEQPVFVYIPPHGELRGGSWVVVDPTINPQFMEMYADEDARGGVLEPEGIVGIKYRKDKQLDTMARLDQTYGDLKRRSMEKDLTAEQQTEIKKLMTEREERLLPVYLQIALQYSDLHDRAGRMKAKDTIRMPLKWANARRFFYWRLRRRLNEEYVLKRMAAAQAKELTSRSANLKTLEAWSSIPKFGTDDMSVAVWYEENRKNIHDKIEALKTDAVAYDVAALMRSNKSGGLKGVAQVLSMLPVAEKEEVLKWLQKQ</sequence>
<dbReference type="FunFam" id="3.40.50.20:FF:000005">
    <property type="entry name" value="acetyl-CoA carboxylase isoform X2"/>
    <property type="match status" value="1"/>
</dbReference>
<dbReference type="GO" id="GO:0004075">
    <property type="term" value="F:biotin carboxylase activity"/>
    <property type="evidence" value="ECO:0007669"/>
    <property type="project" value="UniProtKB-EC"/>
</dbReference>
<dbReference type="Pfam" id="PF00289">
    <property type="entry name" value="Biotin_carb_N"/>
    <property type="match status" value="1"/>
</dbReference>
<dbReference type="FunFam" id="3.30.1490.20:FF:000003">
    <property type="entry name" value="acetyl-CoA carboxylase isoform X1"/>
    <property type="match status" value="1"/>
</dbReference>
<evidence type="ECO:0000256" key="14">
    <source>
        <dbReference type="PROSITE-ProRule" id="PRU00409"/>
    </source>
</evidence>
<dbReference type="FunFam" id="3.90.226.10:FF:000010">
    <property type="entry name" value="acetyl-CoA carboxylase isoform X2"/>
    <property type="match status" value="1"/>
</dbReference>
<keyword evidence="5 14" id="KW-0547">Nucleotide-binding</keyword>
<dbReference type="Gene3D" id="3.30.1490.20">
    <property type="entry name" value="ATP-grasp fold, A domain"/>
    <property type="match status" value="1"/>
</dbReference>
<dbReference type="SUPFAM" id="SSF51246">
    <property type="entry name" value="Rudiment single hybrid motif"/>
    <property type="match status" value="1"/>
</dbReference>
<dbReference type="PROSITE" id="PS00867">
    <property type="entry name" value="CPSASE_2"/>
    <property type="match status" value="1"/>
</dbReference>
<keyword evidence="3" id="KW-0444">Lipid biosynthesis</keyword>
<dbReference type="Pfam" id="PF00364">
    <property type="entry name" value="Biotin_lipoyl"/>
    <property type="match status" value="1"/>
</dbReference>
<dbReference type="InterPro" id="IPR034733">
    <property type="entry name" value="AcCoA_carboxyl_beta"/>
</dbReference>
<evidence type="ECO:0000256" key="10">
    <source>
        <dbReference type="ARBA" id="ARBA00023267"/>
    </source>
</evidence>
<evidence type="ECO:0000256" key="6">
    <source>
        <dbReference type="ARBA" id="ARBA00022832"/>
    </source>
</evidence>
<dbReference type="Pfam" id="PF21385">
    <property type="entry name" value="ACCA_BT"/>
    <property type="match status" value="1"/>
</dbReference>
<dbReference type="Gene3D" id="2.40.50.100">
    <property type="match status" value="1"/>
</dbReference>
<evidence type="ECO:0000256" key="2">
    <source>
        <dbReference type="ARBA" id="ARBA00004956"/>
    </source>
</evidence>
<evidence type="ECO:0000256" key="12">
    <source>
        <dbReference type="ARBA" id="ARBA00048065"/>
    </source>
</evidence>
<dbReference type="SUPFAM" id="SSF52440">
    <property type="entry name" value="PreATP-grasp domain"/>
    <property type="match status" value="1"/>
</dbReference>
<dbReference type="Gene3D" id="2.40.460.10">
    <property type="entry name" value="Biotin dependent carboxylase carboxyltransferase"/>
    <property type="match status" value="1"/>
</dbReference>
<evidence type="ECO:0000313" key="21">
    <source>
        <dbReference type="EMBL" id="WPH03257.1"/>
    </source>
</evidence>
<evidence type="ECO:0000313" key="22">
    <source>
        <dbReference type="Proteomes" id="UP001303373"/>
    </source>
</evidence>
<dbReference type="GO" id="GO:0005524">
    <property type="term" value="F:ATP binding"/>
    <property type="evidence" value="ECO:0007669"/>
    <property type="project" value="UniProtKB-UniRule"/>
</dbReference>
<dbReference type="InterPro" id="IPR013537">
    <property type="entry name" value="AcCoA_COase_cen"/>
</dbReference>
<dbReference type="GO" id="GO:0046872">
    <property type="term" value="F:metal ion binding"/>
    <property type="evidence" value="ECO:0007669"/>
    <property type="project" value="InterPro"/>
</dbReference>
<dbReference type="FunFam" id="2.40.460.10:FF:000001">
    <property type="entry name" value="Acetyl-CoA carboxylase 1"/>
    <property type="match status" value="1"/>
</dbReference>
<comment type="cofactor">
    <cofactor evidence="1">
        <name>biotin</name>
        <dbReference type="ChEBI" id="CHEBI:57586"/>
    </cofactor>
</comment>
<evidence type="ECO:0000256" key="15">
    <source>
        <dbReference type="SAM" id="MobiDB-lite"/>
    </source>
</evidence>
<dbReference type="GO" id="GO:0005739">
    <property type="term" value="C:mitochondrion"/>
    <property type="evidence" value="ECO:0007669"/>
    <property type="project" value="TreeGrafter"/>
</dbReference>
<dbReference type="InterPro" id="IPR011054">
    <property type="entry name" value="Rudment_hybrid_motif"/>
</dbReference>
<evidence type="ECO:0000256" key="13">
    <source>
        <dbReference type="ARBA" id="ARBA00048600"/>
    </source>
</evidence>
<dbReference type="PROSITE" id="PS50979">
    <property type="entry name" value="BC"/>
    <property type="match status" value="1"/>
</dbReference>
<dbReference type="Pfam" id="PF02785">
    <property type="entry name" value="Biotin_carb_C"/>
    <property type="match status" value="1"/>
</dbReference>
<dbReference type="GO" id="GO:0006633">
    <property type="term" value="P:fatty acid biosynthetic process"/>
    <property type="evidence" value="ECO:0007669"/>
    <property type="project" value="UniProtKB-KW"/>
</dbReference>
<dbReference type="CDD" id="cd06850">
    <property type="entry name" value="biotinyl_domain"/>
    <property type="match status" value="1"/>
</dbReference>
<evidence type="ECO:0000259" key="16">
    <source>
        <dbReference type="PROSITE" id="PS50968"/>
    </source>
</evidence>
<evidence type="ECO:0000256" key="4">
    <source>
        <dbReference type="ARBA" id="ARBA00022598"/>
    </source>
</evidence>
<feature type="domain" description="Biotin carboxylation" evidence="18">
    <location>
        <begin position="61"/>
        <end position="569"/>
    </location>
</feature>
<evidence type="ECO:0000256" key="11">
    <source>
        <dbReference type="ARBA" id="ARBA00023268"/>
    </source>
</evidence>
<proteinExistence type="predicted"/>
<evidence type="ECO:0000256" key="8">
    <source>
        <dbReference type="ARBA" id="ARBA00023098"/>
    </source>
</evidence>
<keyword evidence="11" id="KW-0511">Multifunctional enzyme</keyword>
<evidence type="ECO:0000256" key="1">
    <source>
        <dbReference type="ARBA" id="ARBA00001953"/>
    </source>
</evidence>
<feature type="domain" description="CoA carboxyltransferase N-terminal" evidence="19">
    <location>
        <begin position="1520"/>
        <end position="1862"/>
    </location>
</feature>
<dbReference type="InterPro" id="IPR049076">
    <property type="entry name" value="ACCA"/>
</dbReference>
<keyword evidence="9" id="KW-0275">Fatty acid biosynthesis</keyword>
<dbReference type="InterPro" id="IPR013815">
    <property type="entry name" value="ATP_grasp_subdomain_1"/>
</dbReference>
<dbReference type="Gene3D" id="3.40.50.20">
    <property type="match status" value="1"/>
</dbReference>
<dbReference type="FunFam" id="3.30.470.20:FF:000005">
    <property type="entry name" value="Acetyl-CoA carboxylase 1"/>
    <property type="match status" value="1"/>
</dbReference>
<evidence type="ECO:0000259" key="20">
    <source>
        <dbReference type="PROSITE" id="PS50989"/>
    </source>
</evidence>
<evidence type="ECO:0000259" key="19">
    <source>
        <dbReference type="PROSITE" id="PS50980"/>
    </source>
</evidence>
<dbReference type="Gene3D" id="3.90.1770.10">
    <property type="entry name" value="PreATP-grasp domain"/>
    <property type="match status" value="1"/>
</dbReference>
<keyword evidence="7 14" id="KW-0067">ATP-binding</keyword>
<evidence type="ECO:0000256" key="9">
    <source>
        <dbReference type="ARBA" id="ARBA00023160"/>
    </source>
</evidence>
<dbReference type="InterPro" id="IPR005479">
    <property type="entry name" value="CPAse_ATP-bd"/>
</dbReference>
<keyword evidence="4" id="KW-0436">Ligase</keyword>
<organism evidence="21 22">
    <name type="scientific">Acrodontium crateriforme</name>
    <dbReference type="NCBI Taxonomy" id="150365"/>
    <lineage>
        <taxon>Eukaryota</taxon>
        <taxon>Fungi</taxon>
        <taxon>Dikarya</taxon>
        <taxon>Ascomycota</taxon>
        <taxon>Pezizomycotina</taxon>
        <taxon>Dothideomycetes</taxon>
        <taxon>Dothideomycetidae</taxon>
        <taxon>Mycosphaerellales</taxon>
        <taxon>Teratosphaeriaceae</taxon>
        <taxon>Acrodontium</taxon>
    </lineage>
</organism>
<dbReference type="PROSITE" id="PS50989">
    <property type="entry name" value="COA_CT_CTER"/>
    <property type="match status" value="1"/>
</dbReference>
<evidence type="ECO:0000256" key="7">
    <source>
        <dbReference type="ARBA" id="ARBA00022840"/>
    </source>
</evidence>